<feature type="transmembrane region" description="Helical" evidence="8">
    <location>
        <begin position="39"/>
        <end position="59"/>
    </location>
</feature>
<dbReference type="Proteomes" id="UP000053259">
    <property type="component" value="Unassembled WGS sequence"/>
</dbReference>
<accession>A0A0D2A7K1</accession>
<dbReference type="GeneID" id="27314273"/>
<feature type="transmembrane region" description="Helical" evidence="8">
    <location>
        <begin position="306"/>
        <end position="327"/>
    </location>
</feature>
<feature type="transmembrane region" description="Helical" evidence="8">
    <location>
        <begin position="247"/>
        <end position="269"/>
    </location>
</feature>
<protein>
    <submittedName>
        <fullName evidence="9">Uncharacterized protein</fullName>
    </submittedName>
</protein>
<dbReference type="OrthoDB" id="10254418at2759"/>
<dbReference type="HOGENOM" id="CLU_053006_0_0_1"/>
<dbReference type="STRING" id="253628.A0A0D2A7K1"/>
<gene>
    <name evidence="9" type="ORF">PV09_06300</name>
</gene>
<keyword evidence="3" id="KW-1003">Cell membrane</keyword>
<keyword evidence="6 8" id="KW-1133">Transmembrane helix</keyword>
<evidence type="ECO:0000313" key="9">
    <source>
        <dbReference type="EMBL" id="KIW02500.1"/>
    </source>
</evidence>
<keyword evidence="10" id="KW-1185">Reference proteome</keyword>
<proteinExistence type="predicted"/>
<organism evidence="9 10">
    <name type="scientific">Verruconis gallopava</name>
    <dbReference type="NCBI Taxonomy" id="253628"/>
    <lineage>
        <taxon>Eukaryota</taxon>
        <taxon>Fungi</taxon>
        <taxon>Dikarya</taxon>
        <taxon>Ascomycota</taxon>
        <taxon>Pezizomycotina</taxon>
        <taxon>Dothideomycetes</taxon>
        <taxon>Pleosporomycetidae</taxon>
        <taxon>Venturiales</taxon>
        <taxon>Sympoventuriaceae</taxon>
        <taxon>Verruconis</taxon>
    </lineage>
</organism>
<dbReference type="RefSeq" id="XP_016212369.1">
    <property type="nucleotide sequence ID" value="XM_016359921.1"/>
</dbReference>
<dbReference type="EMBL" id="KN847549">
    <property type="protein sequence ID" value="KIW02500.1"/>
    <property type="molecule type" value="Genomic_DNA"/>
</dbReference>
<dbReference type="PANTHER" id="PTHR30574:SF1">
    <property type="entry name" value="SULPHUR TRANSPORT DOMAIN-CONTAINING PROTEIN"/>
    <property type="match status" value="1"/>
</dbReference>
<dbReference type="InParanoid" id="A0A0D2A7K1"/>
<keyword evidence="7 8" id="KW-0472">Membrane</keyword>
<comment type="subcellular location">
    <subcellularLocation>
        <location evidence="1">Cell inner membrane</location>
        <topology evidence="1">Multi-pass membrane protein</topology>
    </subcellularLocation>
</comment>
<keyword evidence="4" id="KW-0997">Cell inner membrane</keyword>
<evidence type="ECO:0000313" key="10">
    <source>
        <dbReference type="Proteomes" id="UP000053259"/>
    </source>
</evidence>
<keyword evidence="5 8" id="KW-0812">Transmembrane</keyword>
<dbReference type="AlphaFoldDB" id="A0A0D2A7K1"/>
<evidence type="ECO:0000256" key="6">
    <source>
        <dbReference type="ARBA" id="ARBA00022989"/>
    </source>
</evidence>
<dbReference type="PANTHER" id="PTHR30574">
    <property type="entry name" value="INNER MEMBRANE PROTEIN YEDE"/>
    <property type="match status" value="1"/>
</dbReference>
<evidence type="ECO:0000256" key="7">
    <source>
        <dbReference type="ARBA" id="ARBA00023136"/>
    </source>
</evidence>
<evidence type="ECO:0000256" key="3">
    <source>
        <dbReference type="ARBA" id="ARBA00022475"/>
    </source>
</evidence>
<evidence type="ECO:0000256" key="8">
    <source>
        <dbReference type="SAM" id="Phobius"/>
    </source>
</evidence>
<evidence type="ECO:0000256" key="2">
    <source>
        <dbReference type="ARBA" id="ARBA00022448"/>
    </source>
</evidence>
<sequence length="331" mass="33890">MISETMYTVGTGAVFGAALTASRVHLPSVIINQLRLTDFHMMHVFAAALGSSAAVMFVLEKLNIIRRPIRPSCSLGIFSEYDGNLIGGAMVGVGMSLSGACPGTVLVQLAQGIPSGRAAALGALLGGVAYVKWRQTLKKGSGASNEKAKASKRTISEVSKTPEEVLYTILGLGVVGLIALTRPEGNVPPNLPVLGGLSIGLAQAASLLLTTFPLGVSTAYEELGQYIVRALGDKDVALPSWPPRSTIFALGLIGGSMAFSTQVASSSLVGPDLQIPSWQALAGGFIMSFGARIAGGCTSGHGLSGLGALSFSSLIAVAGMFSAGILVRQVM</sequence>
<dbReference type="VEuPathDB" id="FungiDB:PV09_06300"/>
<reference evidence="9 10" key="1">
    <citation type="submission" date="2015-01" db="EMBL/GenBank/DDBJ databases">
        <title>The Genome Sequence of Ochroconis gallopava CBS43764.</title>
        <authorList>
            <consortium name="The Broad Institute Genomics Platform"/>
            <person name="Cuomo C."/>
            <person name="de Hoog S."/>
            <person name="Gorbushina A."/>
            <person name="Stielow B."/>
            <person name="Teixiera M."/>
            <person name="Abouelleil A."/>
            <person name="Chapman S.B."/>
            <person name="Priest M."/>
            <person name="Young S.K."/>
            <person name="Wortman J."/>
            <person name="Nusbaum C."/>
            <person name="Birren B."/>
        </authorList>
    </citation>
    <scope>NUCLEOTIDE SEQUENCE [LARGE SCALE GENOMIC DNA]</scope>
    <source>
        <strain evidence="9 10">CBS 43764</strain>
    </source>
</reference>
<evidence type="ECO:0000256" key="5">
    <source>
        <dbReference type="ARBA" id="ARBA00022692"/>
    </source>
</evidence>
<name>A0A0D2A7K1_9PEZI</name>
<evidence type="ECO:0000256" key="4">
    <source>
        <dbReference type="ARBA" id="ARBA00022519"/>
    </source>
</evidence>
<dbReference type="GO" id="GO:0005886">
    <property type="term" value="C:plasma membrane"/>
    <property type="evidence" value="ECO:0007669"/>
    <property type="project" value="UniProtKB-SubCell"/>
</dbReference>
<dbReference type="InterPro" id="IPR007272">
    <property type="entry name" value="Sulf_transp_TsuA/YedE"/>
</dbReference>
<dbReference type="Pfam" id="PF04143">
    <property type="entry name" value="Sulf_transp"/>
    <property type="match status" value="1"/>
</dbReference>
<keyword evidence="2" id="KW-0813">Transport</keyword>
<evidence type="ECO:0000256" key="1">
    <source>
        <dbReference type="ARBA" id="ARBA00004429"/>
    </source>
</evidence>